<dbReference type="PANTHER" id="PTHR21137:SF35">
    <property type="entry name" value="ODORANT RECEPTOR 19A-RELATED"/>
    <property type="match status" value="1"/>
</dbReference>
<dbReference type="OrthoDB" id="6627700at2759"/>
<keyword evidence="6" id="KW-1133">Transmembrane helix</keyword>
<keyword evidence="9" id="KW-0807">Transducer</keyword>
<evidence type="ECO:0000256" key="7">
    <source>
        <dbReference type="ARBA" id="ARBA00023136"/>
    </source>
</evidence>
<keyword evidence="7" id="KW-0472">Membrane</keyword>
<organism evidence="10 11">
    <name type="scientific">Nezara viridula</name>
    <name type="common">Southern green stink bug</name>
    <name type="synonym">Cimex viridulus</name>
    <dbReference type="NCBI Taxonomy" id="85310"/>
    <lineage>
        <taxon>Eukaryota</taxon>
        <taxon>Metazoa</taxon>
        <taxon>Ecdysozoa</taxon>
        <taxon>Arthropoda</taxon>
        <taxon>Hexapoda</taxon>
        <taxon>Insecta</taxon>
        <taxon>Pterygota</taxon>
        <taxon>Neoptera</taxon>
        <taxon>Paraneoptera</taxon>
        <taxon>Hemiptera</taxon>
        <taxon>Heteroptera</taxon>
        <taxon>Panheteroptera</taxon>
        <taxon>Pentatomomorpha</taxon>
        <taxon>Pentatomoidea</taxon>
        <taxon>Pentatomidae</taxon>
        <taxon>Pentatominae</taxon>
        <taxon>Nezara</taxon>
    </lineage>
</organism>
<dbReference type="AlphaFoldDB" id="A0A9P0MW29"/>
<keyword evidence="4" id="KW-0812">Transmembrane</keyword>
<name>A0A9P0MW29_NEZVI</name>
<evidence type="ECO:0000256" key="4">
    <source>
        <dbReference type="ARBA" id="ARBA00022692"/>
    </source>
</evidence>
<accession>A0A9P0MW29</accession>
<evidence type="ECO:0000256" key="3">
    <source>
        <dbReference type="ARBA" id="ARBA00022606"/>
    </source>
</evidence>
<dbReference type="GO" id="GO:0007165">
    <property type="term" value="P:signal transduction"/>
    <property type="evidence" value="ECO:0007669"/>
    <property type="project" value="UniProtKB-KW"/>
</dbReference>
<evidence type="ECO:0000256" key="1">
    <source>
        <dbReference type="ARBA" id="ARBA00004651"/>
    </source>
</evidence>
<dbReference type="EMBL" id="OV725082">
    <property type="protein sequence ID" value="CAH1406480.1"/>
    <property type="molecule type" value="Genomic_DNA"/>
</dbReference>
<keyword evidence="11" id="KW-1185">Reference proteome</keyword>
<evidence type="ECO:0000313" key="11">
    <source>
        <dbReference type="Proteomes" id="UP001152798"/>
    </source>
</evidence>
<gene>
    <name evidence="10" type="ORF">NEZAVI_LOCUS14408</name>
</gene>
<dbReference type="InterPro" id="IPR004117">
    <property type="entry name" value="7tm6_olfct_rcpt"/>
</dbReference>
<comment type="subcellular location">
    <subcellularLocation>
        <location evidence="1">Cell membrane</location>
        <topology evidence="1">Multi-pass membrane protein</topology>
    </subcellularLocation>
</comment>
<protein>
    <submittedName>
        <fullName evidence="10">Uncharacterized protein</fullName>
    </submittedName>
</protein>
<keyword evidence="2" id="KW-1003">Cell membrane</keyword>
<sequence>MTMVVFLSCYSGEMLHLESLNIYDGFCQIQWYNMPKRRQKDILIILMQVQRPLRIQYRGNSVDLRAFKQVINATYSCFMLLKSFA</sequence>
<dbReference type="GO" id="GO:0005886">
    <property type="term" value="C:plasma membrane"/>
    <property type="evidence" value="ECO:0007669"/>
    <property type="project" value="UniProtKB-SubCell"/>
</dbReference>
<dbReference type="Proteomes" id="UP001152798">
    <property type="component" value="Chromosome 6"/>
</dbReference>
<evidence type="ECO:0000256" key="6">
    <source>
        <dbReference type="ARBA" id="ARBA00022989"/>
    </source>
</evidence>
<reference evidence="10" key="1">
    <citation type="submission" date="2022-01" db="EMBL/GenBank/DDBJ databases">
        <authorList>
            <person name="King R."/>
        </authorList>
    </citation>
    <scope>NUCLEOTIDE SEQUENCE</scope>
</reference>
<proteinExistence type="predicted"/>
<evidence type="ECO:0000256" key="5">
    <source>
        <dbReference type="ARBA" id="ARBA00022725"/>
    </source>
</evidence>
<keyword evidence="8" id="KW-0675">Receptor</keyword>
<dbReference type="GO" id="GO:0005549">
    <property type="term" value="F:odorant binding"/>
    <property type="evidence" value="ECO:0007669"/>
    <property type="project" value="InterPro"/>
</dbReference>
<evidence type="ECO:0000256" key="2">
    <source>
        <dbReference type="ARBA" id="ARBA00022475"/>
    </source>
</evidence>
<evidence type="ECO:0000256" key="9">
    <source>
        <dbReference type="ARBA" id="ARBA00023224"/>
    </source>
</evidence>
<keyword evidence="5" id="KW-0552">Olfaction</keyword>
<keyword evidence="3" id="KW-0716">Sensory transduction</keyword>
<dbReference type="Pfam" id="PF02949">
    <property type="entry name" value="7tm_6"/>
    <property type="match status" value="1"/>
</dbReference>
<dbReference type="PANTHER" id="PTHR21137">
    <property type="entry name" value="ODORANT RECEPTOR"/>
    <property type="match status" value="1"/>
</dbReference>
<evidence type="ECO:0000256" key="8">
    <source>
        <dbReference type="ARBA" id="ARBA00023170"/>
    </source>
</evidence>
<dbReference type="GO" id="GO:0004984">
    <property type="term" value="F:olfactory receptor activity"/>
    <property type="evidence" value="ECO:0007669"/>
    <property type="project" value="InterPro"/>
</dbReference>
<evidence type="ECO:0000313" key="10">
    <source>
        <dbReference type="EMBL" id="CAH1406480.1"/>
    </source>
</evidence>